<name>A0A0G0T5Q4_9BACT</name>
<reference evidence="2 3" key="1">
    <citation type="journal article" date="2015" name="Nature">
        <title>rRNA introns, odd ribosomes, and small enigmatic genomes across a large radiation of phyla.</title>
        <authorList>
            <person name="Brown C.T."/>
            <person name="Hug L.A."/>
            <person name="Thomas B.C."/>
            <person name="Sharon I."/>
            <person name="Castelle C.J."/>
            <person name="Singh A."/>
            <person name="Wilkins M.J."/>
            <person name="Williams K.H."/>
            <person name="Banfield J.F."/>
        </authorList>
    </citation>
    <scope>NUCLEOTIDE SEQUENCE [LARGE SCALE GENOMIC DNA]</scope>
</reference>
<accession>A0A0G0T5Q4</accession>
<sequence length="84" mass="9721">MDNKQSRGVCESCGMPMDANTVSKYDPRYCIYCQDQETRRLKTYEEVKQGSIGAAQKFMGKTEEEAIKMTEEMLPKLSRWKLSL</sequence>
<evidence type="ECO:0000313" key="2">
    <source>
        <dbReference type="EMBL" id="KKR33142.1"/>
    </source>
</evidence>
<comment type="caution">
    <text evidence="2">The sequence shown here is derived from an EMBL/GenBank/DDBJ whole genome shotgun (WGS) entry which is preliminary data.</text>
</comment>
<organism evidence="2 3">
    <name type="scientific">Candidatus Gottesmanbacteria bacterium GW2011_GWC2_39_8</name>
    <dbReference type="NCBI Taxonomy" id="1618450"/>
    <lineage>
        <taxon>Bacteria</taxon>
        <taxon>Candidatus Gottesmaniibacteriota</taxon>
    </lineage>
</organism>
<protein>
    <recommendedName>
        <fullName evidence="1">Putative zinc ribbon domain-containing protein</fullName>
    </recommendedName>
</protein>
<gene>
    <name evidence="2" type="ORF">UT63_C0023G0005</name>
</gene>
<dbReference type="AlphaFoldDB" id="A0A0G0T5Q4"/>
<dbReference type="Pfam" id="PF12674">
    <property type="entry name" value="Zn_ribbon_2"/>
    <property type="match status" value="1"/>
</dbReference>
<dbReference type="EMBL" id="LBXN01000023">
    <property type="protein sequence ID" value="KKR33142.1"/>
    <property type="molecule type" value="Genomic_DNA"/>
</dbReference>
<dbReference type="Proteomes" id="UP000034539">
    <property type="component" value="Unassembled WGS sequence"/>
</dbReference>
<feature type="domain" description="Putative zinc ribbon" evidence="1">
    <location>
        <begin position="9"/>
        <end position="81"/>
    </location>
</feature>
<dbReference type="InterPro" id="IPR025868">
    <property type="entry name" value="Zn_ribbon_dom_put"/>
</dbReference>
<proteinExistence type="predicted"/>
<evidence type="ECO:0000313" key="3">
    <source>
        <dbReference type="Proteomes" id="UP000034539"/>
    </source>
</evidence>
<evidence type="ECO:0000259" key="1">
    <source>
        <dbReference type="Pfam" id="PF12674"/>
    </source>
</evidence>